<evidence type="ECO:0000313" key="3">
    <source>
        <dbReference type="Proteomes" id="UP000549394"/>
    </source>
</evidence>
<keyword evidence="1" id="KW-0732">Signal</keyword>
<gene>
    <name evidence="2" type="ORF">DGYR_LOCUS1756</name>
</gene>
<name>A0A7I8VAE2_9ANNE</name>
<feature type="signal peptide" evidence="1">
    <location>
        <begin position="1"/>
        <end position="16"/>
    </location>
</feature>
<accession>A0A7I8VAE2</accession>
<feature type="chain" id="PRO_5029662780" evidence="1">
    <location>
        <begin position="17"/>
        <end position="99"/>
    </location>
</feature>
<protein>
    <submittedName>
        <fullName evidence="2">DgyrCDS1865</fullName>
    </submittedName>
</protein>
<evidence type="ECO:0000256" key="1">
    <source>
        <dbReference type="SAM" id="SignalP"/>
    </source>
</evidence>
<comment type="caution">
    <text evidence="2">The sequence shown here is derived from an EMBL/GenBank/DDBJ whole genome shotgun (WGS) entry which is preliminary data.</text>
</comment>
<sequence>MMRIWFCLAILPLSLTFKIADVHNDFNYYPDGDEEKIFQAIQKVVNERNSLQSLLFGNLVSDEKNYFRLKTQRKHTNPLMVTKREDDPNIQAKIPRIGK</sequence>
<reference evidence="2 3" key="1">
    <citation type="submission" date="2020-08" db="EMBL/GenBank/DDBJ databases">
        <authorList>
            <person name="Hejnol A."/>
        </authorList>
    </citation>
    <scope>NUCLEOTIDE SEQUENCE [LARGE SCALE GENOMIC DNA]</scope>
</reference>
<organism evidence="2 3">
    <name type="scientific">Dimorphilus gyrociliatus</name>
    <dbReference type="NCBI Taxonomy" id="2664684"/>
    <lineage>
        <taxon>Eukaryota</taxon>
        <taxon>Metazoa</taxon>
        <taxon>Spiralia</taxon>
        <taxon>Lophotrochozoa</taxon>
        <taxon>Annelida</taxon>
        <taxon>Polychaeta</taxon>
        <taxon>Polychaeta incertae sedis</taxon>
        <taxon>Dinophilidae</taxon>
        <taxon>Dimorphilus</taxon>
    </lineage>
</organism>
<dbReference type="Proteomes" id="UP000549394">
    <property type="component" value="Unassembled WGS sequence"/>
</dbReference>
<proteinExistence type="predicted"/>
<keyword evidence="3" id="KW-1185">Reference proteome</keyword>
<dbReference type="AlphaFoldDB" id="A0A7I8VAE2"/>
<evidence type="ECO:0000313" key="2">
    <source>
        <dbReference type="EMBL" id="CAD5112650.1"/>
    </source>
</evidence>
<dbReference type="EMBL" id="CAJFCJ010000002">
    <property type="protein sequence ID" value="CAD5112650.1"/>
    <property type="molecule type" value="Genomic_DNA"/>
</dbReference>